<protein>
    <recommendedName>
        <fullName evidence="3">Timeless C-terminal domain-containing protein</fullName>
    </recommendedName>
</protein>
<comment type="caution">
    <text evidence="4">The sequence shown here is derived from an EMBL/GenBank/DDBJ whole genome shotgun (WGS) entry which is preliminary data.</text>
</comment>
<feature type="compositionally biased region" description="Polar residues" evidence="2">
    <location>
        <begin position="859"/>
        <end position="919"/>
    </location>
</feature>
<organism evidence="4 5">
    <name type="scientific">Parthenolecanium corni</name>
    <dbReference type="NCBI Taxonomy" id="536013"/>
    <lineage>
        <taxon>Eukaryota</taxon>
        <taxon>Metazoa</taxon>
        <taxon>Ecdysozoa</taxon>
        <taxon>Arthropoda</taxon>
        <taxon>Hexapoda</taxon>
        <taxon>Insecta</taxon>
        <taxon>Pterygota</taxon>
        <taxon>Neoptera</taxon>
        <taxon>Paraneoptera</taxon>
        <taxon>Hemiptera</taxon>
        <taxon>Sternorrhyncha</taxon>
        <taxon>Coccoidea</taxon>
        <taxon>Coccidae</taxon>
        <taxon>Parthenolecanium</taxon>
    </lineage>
</organism>
<dbReference type="GO" id="GO:0006281">
    <property type="term" value="P:DNA repair"/>
    <property type="evidence" value="ECO:0007669"/>
    <property type="project" value="TreeGrafter"/>
</dbReference>
<evidence type="ECO:0000313" key="4">
    <source>
        <dbReference type="EMBL" id="KAK7576621.1"/>
    </source>
</evidence>
<evidence type="ECO:0000259" key="3">
    <source>
        <dbReference type="Pfam" id="PF05029"/>
    </source>
</evidence>
<feature type="compositionally biased region" description="Low complexity" evidence="2">
    <location>
        <begin position="369"/>
        <end position="386"/>
    </location>
</feature>
<feature type="compositionally biased region" description="Basic and acidic residues" evidence="2">
    <location>
        <begin position="954"/>
        <end position="963"/>
    </location>
</feature>
<feature type="domain" description="Timeless C-terminal" evidence="3">
    <location>
        <begin position="415"/>
        <end position="498"/>
    </location>
</feature>
<dbReference type="AlphaFoldDB" id="A0AAN9TP47"/>
<keyword evidence="5" id="KW-1185">Reference proteome</keyword>
<feature type="compositionally biased region" description="Polar residues" evidence="2">
    <location>
        <begin position="826"/>
        <end position="835"/>
    </location>
</feature>
<feature type="compositionally biased region" description="Low complexity" evidence="2">
    <location>
        <begin position="792"/>
        <end position="805"/>
    </location>
</feature>
<dbReference type="GO" id="GO:0000076">
    <property type="term" value="P:DNA replication checkpoint signaling"/>
    <property type="evidence" value="ECO:0007669"/>
    <property type="project" value="TreeGrafter"/>
</dbReference>
<dbReference type="GO" id="GO:0031298">
    <property type="term" value="C:replication fork protection complex"/>
    <property type="evidence" value="ECO:0007669"/>
    <property type="project" value="TreeGrafter"/>
</dbReference>
<feature type="compositionally biased region" description="Basic residues" evidence="2">
    <location>
        <begin position="566"/>
        <end position="575"/>
    </location>
</feature>
<feature type="compositionally biased region" description="Low complexity" evidence="2">
    <location>
        <begin position="926"/>
        <end position="941"/>
    </location>
</feature>
<dbReference type="GO" id="GO:0009649">
    <property type="term" value="P:entrainment of circadian clock"/>
    <property type="evidence" value="ECO:0007669"/>
    <property type="project" value="TreeGrafter"/>
</dbReference>
<gene>
    <name evidence="4" type="ORF">V9T40_012907</name>
</gene>
<reference evidence="4 5" key="1">
    <citation type="submission" date="2024-03" db="EMBL/GenBank/DDBJ databases">
        <title>Adaptation during the transition from Ophiocordyceps entomopathogen to insect associate is accompanied by gene loss and intensified selection.</title>
        <authorList>
            <person name="Ward C.M."/>
            <person name="Onetto C.A."/>
            <person name="Borneman A.R."/>
        </authorList>
    </citation>
    <scope>NUCLEOTIDE SEQUENCE [LARGE SCALE GENOMIC DNA]</scope>
    <source>
        <strain evidence="4">AWRI1</strain>
        <tissue evidence="4">Single Adult Female</tissue>
    </source>
</reference>
<accession>A0AAN9TP47</accession>
<feature type="compositionally biased region" description="Basic and acidic residues" evidence="2">
    <location>
        <begin position="599"/>
        <end position="609"/>
    </location>
</feature>
<feature type="region of interest" description="Disordered" evidence="2">
    <location>
        <begin position="359"/>
        <end position="404"/>
    </location>
</feature>
<sequence length="1005" mass="111323">MTCLRGDCECETGSRVVIFCAFAAAAASAAAAEQPLVPGTLIHSLPHVPDDGQTASTTISILYANVSSDVANANAVEEDEESDNEGDDPQTDVTPNEQSFDFMDFMKKFAKPKIVQACCLLLLQFEQNSTFTNHCVLKLLHRIAFDCKFAAILFQASVFRTFQRILNSKEDRHKELKQFAVHIIRKFTEVAKRNTKVYIELLFWKGNKEAYEIEEGYGTLTSKGSNTKGQWSEEQEDELRRLHSEYERDRPEREMVDWIQANLIDQSRSRKNVVRKLRELGIGPAAVPQATRLTTRPPKEFSEEEIALITSLFNEYKEAYDIMGCIMERLEVQRPKSRIIEKILELGLVSHRSQLYKKKMKKSGGASNDGGQSESSSSAESGSDSASDNESDGDNHQSTIIPPLPLSASDIIDKIKQVMDLDMKNAVEWILSCLEEALEDIGDEESDVPILPLADFSVKAMDNNVFQSLLLALNIKRPVNFQEVYWRIPGTWLANDIRKRITIIQSGLSGNIDPSIDMEEILPTENPVAPRPSGDMSAPSDSAKDKKKRKRFNPDGFASTSTQQKPPRKKKKMSRIIRNDESDDDDLVASITKLKSKMKIPDKSDKENDVGLANGPENHNAGSDNLVVEPGPSSRILSSDGSDSEKESNQRLKSKPMQVEQKSRILGDSDSDTEFLSKKMSENSDSDDAATSKFSRKSNISKLRDSDEDNIPSKILQKSRIADSSNSESLVTSKSSKKSRIARRCDSDDATTSKPSKKSRFADSSDSEDAATSKTFRRSKILGDSDSDEDIFFSSQRSNNSQNCNKKTSKHSQKKRDSSDVEATLKPSTSRILTESDSEDESVLPSQQSEVSSDCHINKSVSKGSQESVASTDESSGSVSQPTKKSNTNSDDSGSKYSQNSSKTSQELTSRFSQQTEASNCDKESVLSSSQKSTVSKNSTVEFPVKSTQILKASSDDSDKESIKVSQKATVLVHESDSETGHKSDDEIGSNSRQKHKLVFSDESD</sequence>
<feature type="compositionally biased region" description="Polar residues" evidence="2">
    <location>
        <begin position="722"/>
        <end position="732"/>
    </location>
</feature>
<dbReference type="InterPro" id="IPR007725">
    <property type="entry name" value="TIMELESS_C"/>
</dbReference>
<feature type="region of interest" description="Disordered" evidence="2">
    <location>
        <begin position="524"/>
        <end position="581"/>
    </location>
</feature>
<proteinExistence type="inferred from homology"/>
<evidence type="ECO:0000256" key="2">
    <source>
        <dbReference type="SAM" id="MobiDB-lite"/>
    </source>
</evidence>
<feature type="region of interest" description="Disordered" evidence="2">
    <location>
        <begin position="74"/>
        <end position="94"/>
    </location>
</feature>
<comment type="similarity">
    <text evidence="1">Belongs to the timeless family.</text>
</comment>
<evidence type="ECO:0000256" key="1">
    <source>
        <dbReference type="ARBA" id="ARBA00008174"/>
    </source>
</evidence>
<feature type="compositionally biased region" description="Basic and acidic residues" evidence="2">
    <location>
        <begin position="974"/>
        <end position="986"/>
    </location>
</feature>
<dbReference type="EMBL" id="JBBCAQ010000036">
    <property type="protein sequence ID" value="KAK7576621.1"/>
    <property type="molecule type" value="Genomic_DNA"/>
</dbReference>
<dbReference type="Proteomes" id="UP001367676">
    <property type="component" value="Unassembled WGS sequence"/>
</dbReference>
<dbReference type="PANTHER" id="PTHR22940:SF4">
    <property type="entry name" value="PROTEIN TIMELESS HOMOLOG"/>
    <property type="match status" value="1"/>
</dbReference>
<name>A0AAN9TP47_9HEMI</name>
<dbReference type="PANTHER" id="PTHR22940">
    <property type="entry name" value="TIMEOUT/TIMELESS-2"/>
    <property type="match status" value="1"/>
</dbReference>
<evidence type="ECO:0000313" key="5">
    <source>
        <dbReference type="Proteomes" id="UP001367676"/>
    </source>
</evidence>
<dbReference type="GO" id="GO:0043111">
    <property type="term" value="P:replication fork arrest"/>
    <property type="evidence" value="ECO:0007669"/>
    <property type="project" value="TreeGrafter"/>
</dbReference>
<dbReference type="Pfam" id="PF05029">
    <property type="entry name" value="TIMELESS_C"/>
    <property type="match status" value="1"/>
</dbReference>
<dbReference type="GO" id="GO:0003677">
    <property type="term" value="F:DNA binding"/>
    <property type="evidence" value="ECO:0007669"/>
    <property type="project" value="TreeGrafter"/>
</dbReference>
<feature type="compositionally biased region" description="Acidic residues" evidence="2">
    <location>
        <begin position="76"/>
        <end position="90"/>
    </location>
</feature>
<dbReference type="Pfam" id="PF26019">
    <property type="entry name" value="HTH_TIMELESS"/>
    <property type="match status" value="1"/>
</dbReference>
<feature type="region of interest" description="Disordered" evidence="2">
    <location>
        <begin position="598"/>
        <end position="1005"/>
    </location>
</feature>
<dbReference type="InterPro" id="IPR044998">
    <property type="entry name" value="Timeless"/>
</dbReference>